<dbReference type="SUPFAM" id="SSF52768">
    <property type="entry name" value="Arginase/deacetylase"/>
    <property type="match status" value="1"/>
</dbReference>
<dbReference type="Proteomes" id="UP000823842">
    <property type="component" value="Unassembled WGS sequence"/>
</dbReference>
<evidence type="ECO:0000313" key="2">
    <source>
        <dbReference type="Proteomes" id="UP000823842"/>
    </source>
</evidence>
<dbReference type="InterPro" id="IPR023696">
    <property type="entry name" value="Ureohydrolase_dom_sf"/>
</dbReference>
<proteinExistence type="predicted"/>
<dbReference type="Gene3D" id="3.40.800.10">
    <property type="entry name" value="Ureohydrolase domain"/>
    <property type="match status" value="1"/>
</dbReference>
<protein>
    <submittedName>
        <fullName evidence="1">Arginase family protein</fullName>
    </submittedName>
</protein>
<reference evidence="1" key="2">
    <citation type="submission" date="2021-04" db="EMBL/GenBank/DDBJ databases">
        <authorList>
            <person name="Gilroy R."/>
        </authorList>
    </citation>
    <scope>NUCLEOTIDE SEQUENCE</scope>
    <source>
        <strain evidence="1">ChiSjej1B19-5720</strain>
    </source>
</reference>
<organism evidence="1 2">
    <name type="scientific">Candidatus Blautia faecavium</name>
    <dbReference type="NCBI Taxonomy" id="2838487"/>
    <lineage>
        <taxon>Bacteria</taxon>
        <taxon>Bacillati</taxon>
        <taxon>Bacillota</taxon>
        <taxon>Clostridia</taxon>
        <taxon>Lachnospirales</taxon>
        <taxon>Lachnospiraceae</taxon>
        <taxon>Blautia</taxon>
    </lineage>
</organism>
<sequence length="272" mass="31143">MTFEKKNEIVIMDFSGIYRQERFHEGTHAHWVEVQGLPGSNCYCDEEAMEFLRRKIEKLPVQGIHFIDSGNYHYMSRIWLEKIQEPFRLLLFDNHTDMQPPAFGGILSCGGWADASLRELPLLREVVLTGPSEEDFLQVERKCRERVRFFGKEALRESGGKGLDAFLQEIPLDLPIYLSIDKDVLCKEDAFTAWSQGDMKLDVLVSCLEKLLDRLKAEDQVLLGVDICGECDPGAGEGYEKNDRANAALLTLPFQERFMPVQGGQENKKYEE</sequence>
<dbReference type="EMBL" id="DWYZ01000100">
    <property type="protein sequence ID" value="HJB28182.1"/>
    <property type="molecule type" value="Genomic_DNA"/>
</dbReference>
<accession>A0A9D2RVH2</accession>
<gene>
    <name evidence="1" type="ORF">IAA06_05230</name>
</gene>
<dbReference type="GO" id="GO:0016813">
    <property type="term" value="F:hydrolase activity, acting on carbon-nitrogen (but not peptide) bonds, in linear amidines"/>
    <property type="evidence" value="ECO:0007669"/>
    <property type="project" value="UniProtKB-ARBA"/>
</dbReference>
<dbReference type="GO" id="GO:0046872">
    <property type="term" value="F:metal ion binding"/>
    <property type="evidence" value="ECO:0007669"/>
    <property type="project" value="InterPro"/>
</dbReference>
<reference evidence="1" key="1">
    <citation type="journal article" date="2021" name="PeerJ">
        <title>Extensive microbial diversity within the chicken gut microbiome revealed by metagenomics and culture.</title>
        <authorList>
            <person name="Gilroy R."/>
            <person name="Ravi A."/>
            <person name="Getino M."/>
            <person name="Pursley I."/>
            <person name="Horton D.L."/>
            <person name="Alikhan N.F."/>
            <person name="Baker D."/>
            <person name="Gharbi K."/>
            <person name="Hall N."/>
            <person name="Watson M."/>
            <person name="Adriaenssens E.M."/>
            <person name="Foster-Nyarko E."/>
            <person name="Jarju S."/>
            <person name="Secka A."/>
            <person name="Antonio M."/>
            <person name="Oren A."/>
            <person name="Chaudhuri R.R."/>
            <person name="La Ragione R."/>
            <person name="Hildebrand F."/>
            <person name="Pallen M.J."/>
        </authorList>
    </citation>
    <scope>NUCLEOTIDE SEQUENCE</scope>
    <source>
        <strain evidence="1">ChiSjej1B19-5720</strain>
    </source>
</reference>
<dbReference type="AlphaFoldDB" id="A0A9D2RVH2"/>
<dbReference type="Pfam" id="PF00491">
    <property type="entry name" value="Arginase"/>
    <property type="match status" value="1"/>
</dbReference>
<dbReference type="InterPro" id="IPR006035">
    <property type="entry name" value="Ureohydrolase"/>
</dbReference>
<name>A0A9D2RVH2_9FIRM</name>
<comment type="caution">
    <text evidence="1">The sequence shown here is derived from an EMBL/GenBank/DDBJ whole genome shotgun (WGS) entry which is preliminary data.</text>
</comment>
<evidence type="ECO:0000313" key="1">
    <source>
        <dbReference type="EMBL" id="HJB28182.1"/>
    </source>
</evidence>